<dbReference type="Proteomes" id="UP000460290">
    <property type="component" value="Unassembled WGS sequence"/>
</dbReference>
<dbReference type="EMBL" id="WTYZ01000001">
    <property type="protein sequence ID" value="MXO82178.1"/>
    <property type="molecule type" value="Genomic_DNA"/>
</dbReference>
<keyword evidence="2 5" id="KW-0812">Transmembrane</keyword>
<protein>
    <recommendedName>
        <fullName evidence="8">CysZ protein</fullName>
    </recommendedName>
</protein>
<keyword evidence="3 5" id="KW-1133">Transmembrane helix</keyword>
<feature type="transmembrane region" description="Helical" evidence="5">
    <location>
        <begin position="57"/>
        <end position="78"/>
    </location>
</feature>
<evidence type="ECO:0000256" key="5">
    <source>
        <dbReference type="SAM" id="Phobius"/>
    </source>
</evidence>
<feature type="transmembrane region" description="Helical" evidence="5">
    <location>
        <begin position="133"/>
        <end position="156"/>
    </location>
</feature>
<keyword evidence="7" id="KW-1185">Reference proteome</keyword>
<feature type="transmembrane region" description="Helical" evidence="5">
    <location>
        <begin position="189"/>
        <end position="220"/>
    </location>
</feature>
<evidence type="ECO:0000256" key="3">
    <source>
        <dbReference type="ARBA" id="ARBA00022989"/>
    </source>
</evidence>
<dbReference type="InterPro" id="IPR059112">
    <property type="entry name" value="CysZ/EI24"/>
</dbReference>
<keyword evidence="4 5" id="KW-0472">Membrane</keyword>
<reference evidence="6 7" key="1">
    <citation type="submission" date="2019-12" db="EMBL/GenBank/DDBJ databases">
        <title>Genomic-based taxomic classification of the family Erythrobacteraceae.</title>
        <authorList>
            <person name="Xu L."/>
        </authorList>
    </citation>
    <scope>NUCLEOTIDE SEQUENCE [LARGE SCALE GENOMIC DNA]</scope>
    <source>
        <strain evidence="6 7">KCTC 42006</strain>
    </source>
</reference>
<evidence type="ECO:0000256" key="1">
    <source>
        <dbReference type="ARBA" id="ARBA00004141"/>
    </source>
</evidence>
<evidence type="ECO:0000313" key="6">
    <source>
        <dbReference type="EMBL" id="MXO82178.1"/>
    </source>
</evidence>
<dbReference type="OrthoDB" id="5421146at2"/>
<evidence type="ECO:0000313" key="7">
    <source>
        <dbReference type="Proteomes" id="UP000460290"/>
    </source>
</evidence>
<proteinExistence type="predicted"/>
<dbReference type="Pfam" id="PF07264">
    <property type="entry name" value="EI24"/>
    <property type="match status" value="1"/>
</dbReference>
<accession>A0A844Z383</accession>
<gene>
    <name evidence="6" type="ORF">GRI35_02160</name>
</gene>
<dbReference type="AlphaFoldDB" id="A0A844Z383"/>
<evidence type="ECO:0008006" key="8">
    <source>
        <dbReference type="Google" id="ProtNLM"/>
    </source>
</evidence>
<name>A0A844Z383_9SPHN</name>
<evidence type="ECO:0000256" key="2">
    <source>
        <dbReference type="ARBA" id="ARBA00022692"/>
    </source>
</evidence>
<evidence type="ECO:0000256" key="4">
    <source>
        <dbReference type="ARBA" id="ARBA00023136"/>
    </source>
</evidence>
<feature type="transmembrane region" description="Helical" evidence="5">
    <location>
        <begin position="28"/>
        <end position="51"/>
    </location>
</feature>
<organism evidence="6 7">
    <name type="scientific">Pontixanthobacter aestiaquae</name>
    <dbReference type="NCBI Taxonomy" id="1509367"/>
    <lineage>
        <taxon>Bacteria</taxon>
        <taxon>Pseudomonadati</taxon>
        <taxon>Pseudomonadota</taxon>
        <taxon>Alphaproteobacteria</taxon>
        <taxon>Sphingomonadales</taxon>
        <taxon>Erythrobacteraceae</taxon>
        <taxon>Pontixanthobacter</taxon>
    </lineage>
</organism>
<comment type="subcellular location">
    <subcellularLocation>
        <location evidence="1">Membrane</location>
        <topology evidence="1">Multi-pass membrane protein</topology>
    </subcellularLocation>
</comment>
<comment type="caution">
    <text evidence="6">The sequence shown here is derived from an EMBL/GenBank/DDBJ whole genome shotgun (WGS) entry which is preliminary data.</text>
</comment>
<sequence length="239" mass="25564">MTRVPAAISKAIAQLGDPKIVRLLTKTIFITLVIFALLGAGMWAALSRLLINHEVTFGAELGALVAIVLTILGAWLLFRIVALAVLQFFADEVVIAVEAKHYPASLGHARSLSWQEELHHGARSIGRAIGVNLLALILAIPMLVIAIGPPIIFWAANGWLLGRELQDMIWLRHRRSIGEAAPLSGPERFAIGGAVAAMMAIPFVNFLAPVIGAASAAHLVHGRLEEKHSSDTLGPINVT</sequence>